<proteinExistence type="predicted"/>
<evidence type="ECO:0000313" key="4">
    <source>
        <dbReference type="Proteomes" id="UP000777438"/>
    </source>
</evidence>
<protein>
    <submittedName>
        <fullName evidence="3">Uncharacterized protein</fullName>
    </submittedName>
</protein>
<feature type="chain" id="PRO_5040194971" evidence="2">
    <location>
        <begin position="30"/>
        <end position="109"/>
    </location>
</feature>
<dbReference type="AlphaFoldDB" id="A0A9P8W9Z3"/>
<organism evidence="3 4">
    <name type="scientific">Thelonectria olida</name>
    <dbReference type="NCBI Taxonomy" id="1576542"/>
    <lineage>
        <taxon>Eukaryota</taxon>
        <taxon>Fungi</taxon>
        <taxon>Dikarya</taxon>
        <taxon>Ascomycota</taxon>
        <taxon>Pezizomycotina</taxon>
        <taxon>Sordariomycetes</taxon>
        <taxon>Hypocreomycetidae</taxon>
        <taxon>Hypocreales</taxon>
        <taxon>Nectriaceae</taxon>
        <taxon>Thelonectria</taxon>
    </lineage>
</organism>
<sequence>MLPCKTGMVCSPIALHSCLYLGAVLLVCSQLPDTILQHSSNETLRGDDDSPHPLSGQQCRMHEGSCSPYRCRREEIGQAVRRIRQTPRLSTNSPAACAPPSALCLWPCP</sequence>
<comment type="caution">
    <text evidence="3">The sequence shown here is derived from an EMBL/GenBank/DDBJ whole genome shotgun (WGS) entry which is preliminary data.</text>
</comment>
<dbReference type="EMBL" id="JAGPYM010000005">
    <property type="protein sequence ID" value="KAH6894360.1"/>
    <property type="molecule type" value="Genomic_DNA"/>
</dbReference>
<dbReference type="Proteomes" id="UP000777438">
    <property type="component" value="Unassembled WGS sequence"/>
</dbReference>
<accession>A0A9P8W9Z3</accession>
<keyword evidence="4" id="KW-1185">Reference proteome</keyword>
<evidence type="ECO:0000313" key="3">
    <source>
        <dbReference type="EMBL" id="KAH6894360.1"/>
    </source>
</evidence>
<name>A0A9P8W9Z3_9HYPO</name>
<feature type="signal peptide" evidence="2">
    <location>
        <begin position="1"/>
        <end position="29"/>
    </location>
</feature>
<feature type="region of interest" description="Disordered" evidence="1">
    <location>
        <begin position="40"/>
        <end position="63"/>
    </location>
</feature>
<reference evidence="3 4" key="1">
    <citation type="journal article" date="2021" name="Nat. Commun.">
        <title>Genetic determinants of endophytism in the Arabidopsis root mycobiome.</title>
        <authorList>
            <person name="Mesny F."/>
            <person name="Miyauchi S."/>
            <person name="Thiergart T."/>
            <person name="Pickel B."/>
            <person name="Atanasova L."/>
            <person name="Karlsson M."/>
            <person name="Huettel B."/>
            <person name="Barry K.W."/>
            <person name="Haridas S."/>
            <person name="Chen C."/>
            <person name="Bauer D."/>
            <person name="Andreopoulos W."/>
            <person name="Pangilinan J."/>
            <person name="LaButti K."/>
            <person name="Riley R."/>
            <person name="Lipzen A."/>
            <person name="Clum A."/>
            <person name="Drula E."/>
            <person name="Henrissat B."/>
            <person name="Kohler A."/>
            <person name="Grigoriev I.V."/>
            <person name="Martin F.M."/>
            <person name="Hacquard S."/>
        </authorList>
    </citation>
    <scope>NUCLEOTIDE SEQUENCE [LARGE SCALE GENOMIC DNA]</scope>
    <source>
        <strain evidence="3 4">MPI-CAGE-CH-0241</strain>
    </source>
</reference>
<keyword evidence="2" id="KW-0732">Signal</keyword>
<evidence type="ECO:0000256" key="2">
    <source>
        <dbReference type="SAM" id="SignalP"/>
    </source>
</evidence>
<evidence type="ECO:0000256" key="1">
    <source>
        <dbReference type="SAM" id="MobiDB-lite"/>
    </source>
</evidence>
<gene>
    <name evidence="3" type="ORF">B0T10DRAFT_250471</name>
</gene>